<evidence type="ECO:0000256" key="12">
    <source>
        <dbReference type="SAM" id="MobiDB-lite"/>
    </source>
</evidence>
<dbReference type="EMBL" id="CAJPIZ010001776">
    <property type="protein sequence ID" value="CAG2104062.1"/>
    <property type="molecule type" value="Genomic_DNA"/>
</dbReference>
<feature type="domain" description="C2H2-type" evidence="13">
    <location>
        <begin position="464"/>
        <end position="493"/>
    </location>
</feature>
<feature type="region of interest" description="Disordered" evidence="12">
    <location>
        <begin position="624"/>
        <end position="673"/>
    </location>
</feature>
<dbReference type="InterPro" id="IPR013087">
    <property type="entry name" value="Znf_C2H2_type"/>
</dbReference>
<evidence type="ECO:0000256" key="4">
    <source>
        <dbReference type="ARBA" id="ARBA00022737"/>
    </source>
</evidence>
<evidence type="ECO:0000256" key="1">
    <source>
        <dbReference type="ARBA" id="ARBA00003767"/>
    </source>
</evidence>
<evidence type="ECO:0000256" key="11">
    <source>
        <dbReference type="PROSITE-ProRule" id="PRU00042"/>
    </source>
</evidence>
<dbReference type="SUPFAM" id="SSF57667">
    <property type="entry name" value="beta-beta-alpha zinc fingers"/>
    <property type="match status" value="6"/>
</dbReference>
<dbReference type="OrthoDB" id="2687452at2759"/>
<protein>
    <recommendedName>
        <fullName evidence="13">C2H2-type domain-containing protein</fullName>
    </recommendedName>
</protein>
<keyword evidence="5 11" id="KW-0863">Zinc-finger</keyword>
<dbReference type="GO" id="GO:0008270">
    <property type="term" value="F:zinc ion binding"/>
    <property type="evidence" value="ECO:0007669"/>
    <property type="project" value="UniProtKB-KW"/>
</dbReference>
<dbReference type="GO" id="GO:0045944">
    <property type="term" value="P:positive regulation of transcription by RNA polymerase II"/>
    <property type="evidence" value="ECO:0007669"/>
    <property type="project" value="UniProtKB-ARBA"/>
</dbReference>
<feature type="domain" description="C2H2-type" evidence="13">
    <location>
        <begin position="404"/>
        <end position="433"/>
    </location>
</feature>
<feature type="region of interest" description="Disordered" evidence="12">
    <location>
        <begin position="760"/>
        <end position="792"/>
    </location>
</feature>
<evidence type="ECO:0000256" key="2">
    <source>
        <dbReference type="ARBA" id="ARBA00004123"/>
    </source>
</evidence>
<dbReference type="PROSITE" id="PS00028">
    <property type="entry name" value="ZINC_FINGER_C2H2_1"/>
    <property type="match status" value="11"/>
</dbReference>
<feature type="domain" description="C2H2-type" evidence="13">
    <location>
        <begin position="840"/>
        <end position="870"/>
    </location>
</feature>
<comment type="function">
    <text evidence="1">May be involved in transcriptional regulation.</text>
</comment>
<feature type="compositionally biased region" description="Acidic residues" evidence="12">
    <location>
        <begin position="1154"/>
        <end position="1165"/>
    </location>
</feature>
<keyword evidence="10" id="KW-0539">Nucleus</keyword>
<keyword evidence="8" id="KW-0238">DNA-binding</keyword>
<reference evidence="14" key="1">
    <citation type="submission" date="2020-11" db="EMBL/GenBank/DDBJ databases">
        <authorList>
            <person name="Tran Van P."/>
        </authorList>
    </citation>
    <scope>NUCLEOTIDE SEQUENCE</scope>
</reference>
<feature type="domain" description="C2H2-type" evidence="13">
    <location>
        <begin position="930"/>
        <end position="959"/>
    </location>
</feature>
<evidence type="ECO:0000256" key="6">
    <source>
        <dbReference type="ARBA" id="ARBA00022833"/>
    </source>
</evidence>
<feature type="domain" description="C2H2-type" evidence="13">
    <location>
        <begin position="870"/>
        <end position="899"/>
    </location>
</feature>
<evidence type="ECO:0000256" key="8">
    <source>
        <dbReference type="ARBA" id="ARBA00023125"/>
    </source>
</evidence>
<feature type="compositionally biased region" description="Acidic residues" evidence="12">
    <location>
        <begin position="655"/>
        <end position="669"/>
    </location>
</feature>
<dbReference type="Gene3D" id="3.30.160.60">
    <property type="entry name" value="Classic Zinc Finger"/>
    <property type="match status" value="7"/>
</dbReference>
<organism evidence="14">
    <name type="scientific">Medioppia subpectinata</name>
    <dbReference type="NCBI Taxonomy" id="1979941"/>
    <lineage>
        <taxon>Eukaryota</taxon>
        <taxon>Metazoa</taxon>
        <taxon>Ecdysozoa</taxon>
        <taxon>Arthropoda</taxon>
        <taxon>Chelicerata</taxon>
        <taxon>Arachnida</taxon>
        <taxon>Acari</taxon>
        <taxon>Acariformes</taxon>
        <taxon>Sarcoptiformes</taxon>
        <taxon>Oribatida</taxon>
        <taxon>Brachypylina</taxon>
        <taxon>Oppioidea</taxon>
        <taxon>Oppiidae</taxon>
        <taxon>Medioppia</taxon>
    </lineage>
</organism>
<keyword evidence="6" id="KW-0862">Zinc</keyword>
<evidence type="ECO:0000256" key="9">
    <source>
        <dbReference type="ARBA" id="ARBA00023163"/>
    </source>
</evidence>
<feature type="region of interest" description="Disordered" evidence="12">
    <location>
        <begin position="1122"/>
        <end position="1225"/>
    </location>
</feature>
<feature type="domain" description="C2H2-type" evidence="13">
    <location>
        <begin position="960"/>
        <end position="990"/>
    </location>
</feature>
<feature type="compositionally biased region" description="Polar residues" evidence="12">
    <location>
        <begin position="1122"/>
        <end position="1138"/>
    </location>
</feature>
<dbReference type="Proteomes" id="UP000759131">
    <property type="component" value="Unassembled WGS sequence"/>
</dbReference>
<feature type="compositionally biased region" description="Polar residues" evidence="12">
    <location>
        <begin position="24"/>
        <end position="44"/>
    </location>
</feature>
<gene>
    <name evidence="14" type="ORF">OSB1V03_LOCUS4085</name>
</gene>
<comment type="subcellular location">
    <subcellularLocation>
        <location evidence="2">Nucleus</location>
    </subcellularLocation>
</comment>
<proteinExistence type="predicted"/>
<evidence type="ECO:0000256" key="3">
    <source>
        <dbReference type="ARBA" id="ARBA00022723"/>
    </source>
</evidence>
<feature type="compositionally biased region" description="Polar residues" evidence="12">
    <location>
        <begin position="624"/>
        <end position="646"/>
    </location>
</feature>
<feature type="compositionally biased region" description="Polar residues" evidence="12">
    <location>
        <begin position="1193"/>
        <end position="1220"/>
    </location>
</feature>
<dbReference type="Pfam" id="PF00096">
    <property type="entry name" value="zf-C2H2"/>
    <property type="match status" value="2"/>
</dbReference>
<name>A0A7R9KIU5_9ACAR</name>
<feature type="domain" description="C2H2-type" evidence="13">
    <location>
        <begin position="1024"/>
        <end position="1053"/>
    </location>
</feature>
<evidence type="ECO:0000313" key="14">
    <source>
        <dbReference type="EMBL" id="CAD7623632.1"/>
    </source>
</evidence>
<keyword evidence="15" id="KW-1185">Reference proteome</keyword>
<accession>A0A7R9KIU5</accession>
<keyword evidence="7" id="KW-0805">Transcription regulation</keyword>
<feature type="compositionally biased region" description="Polar residues" evidence="12">
    <location>
        <begin position="761"/>
        <end position="781"/>
    </location>
</feature>
<dbReference type="PANTHER" id="PTHR19818:SF139">
    <property type="entry name" value="PAIR-RULE PROTEIN ODD-PAIRED"/>
    <property type="match status" value="1"/>
</dbReference>
<evidence type="ECO:0000259" key="13">
    <source>
        <dbReference type="PROSITE" id="PS50157"/>
    </source>
</evidence>
<keyword evidence="4" id="KW-0677">Repeat</keyword>
<dbReference type="PANTHER" id="PTHR19818">
    <property type="entry name" value="ZINC FINGER PROTEIN ZIC AND GLI"/>
    <property type="match status" value="1"/>
</dbReference>
<evidence type="ECO:0000313" key="15">
    <source>
        <dbReference type="Proteomes" id="UP000759131"/>
    </source>
</evidence>
<evidence type="ECO:0000256" key="7">
    <source>
        <dbReference type="ARBA" id="ARBA00023015"/>
    </source>
</evidence>
<evidence type="ECO:0000256" key="5">
    <source>
        <dbReference type="ARBA" id="ARBA00022771"/>
    </source>
</evidence>
<dbReference type="GO" id="GO:0005634">
    <property type="term" value="C:nucleus"/>
    <property type="evidence" value="ECO:0007669"/>
    <property type="project" value="UniProtKB-SubCell"/>
</dbReference>
<dbReference type="GO" id="GO:0000981">
    <property type="term" value="F:DNA-binding transcription factor activity, RNA polymerase II-specific"/>
    <property type="evidence" value="ECO:0007669"/>
    <property type="project" value="TreeGrafter"/>
</dbReference>
<feature type="domain" description="C2H2-type" evidence="13">
    <location>
        <begin position="494"/>
        <end position="524"/>
    </location>
</feature>
<feature type="compositionally biased region" description="Basic residues" evidence="12">
    <location>
        <begin position="1172"/>
        <end position="1191"/>
    </location>
</feature>
<evidence type="ECO:0000256" key="10">
    <source>
        <dbReference type="ARBA" id="ARBA00023242"/>
    </source>
</evidence>
<dbReference type="EMBL" id="OC856351">
    <property type="protein sequence ID" value="CAD7623632.1"/>
    <property type="molecule type" value="Genomic_DNA"/>
</dbReference>
<keyword evidence="9" id="KW-0804">Transcription</keyword>
<sequence length="1325" mass="152402">MIKDNQHFRTLSQTLDQLNGQKITSNASHYNSGSNDLKSPSNDRQLNERRDETQDVCEDMSEDSDDSNGCDLRPNIKEEPNDNSVEPMNAMKSLINTKLQSLLKKSVISLTSQSVPQELISKDMSGKQLIPRSDRKVIQKTTSKDPMDVIKAKQLTSQSSPQELVCEEIIEDSSEDSMEDSMEVMKAKQQLKKLDLKDSDETLKIHVKSSTSQSTSQQMVNEEIIGNSSEESLQTITRQMSYKTIPKRHNSYELAVNAFVCAKNECNKSYKTAQELQQHFNSVHSPTYIDIHRNSGVDATNKTTSKQLIPRSPLNKTHGIISEESMEKVKAKKQLRKLDDMNRNSSESTHPYKSICSLNFAQRQQCFEVSINSYICPINECHKRYECNDKFRDHLRTAHSKRQYVCPHEGCGKAFTINKRLAQHSLTHRTIKSFKCDYNGCQYRCVSEKYLAAHVMRHSTNSVFRCDVNGCQKTYKSSSGIHIHRRSHRTEPTFKCCFDGCSEMFHKLNDRNKHQVMVHNQRRKLKVKRKRRCQWPGCDWMGHHLPLHESIHTGLKPYACDWPDCGKRFRYGSGLREHMNVHNNVKPHACHWPGCEYRAANSEDNQHFRTLSQTLDQLNGQKITTNDSHINTGSNVRLKSPSNDQQLNERRDETQDMTEDMFEDSDDSNGCDLRPDIKEELNDNSMEPMNAMKSLINTKLQSLLKKSVISLTSQSSPQELVCEDIIENSSEDSMEVMKAKQQLKKLDFKKVCEDIHRNSGVDATNKTTSKQLIPRSPSNKTHGTRSEESVEKVKAKQALRKLDDMNRNGLSGERTHPYKSICPLSFAQRQQCLEMSTKSYICPINECHKSYECNDKFRDHLRTAHSQRQYVCPHEGCGKIFGLDSRLTAHLITHRTIKSFNCNYNGCQFRTVSEKYLAAHVMRHSTDRQFRCDVNGCQKIYKSASGIDIHRRSHRTEPTFKCCFDCCSEKFHKLHDRIKHQVMVHNQRRKFHVEPKRRCQWPGCDWRGTHVNHHMRLHTGEKPFSCDWPDCGKRFRTTTRLKEHMNIHNNVKPYACHWPGCEYRAANSPNSNFSIMNGQLHDKSVHYREGSSSGRYLCRELIPRSEDNQHFRSLSQTLDQLNGQKSTTNDSHINTGSNAKKLRPKRLTSQEVIESNEDTISEDSDQSYGKSIKNKRKYTKRQPKVSTKAKTKPSISLDISHTNTGFNDLKSPSNDQQLDQSSDETQDVCEDMFEDSDDSNGCDLRPNIKEELKDNSVEPMNAMKSLINTKLQSLLKKSVISLTSQSSPQELICKDMSGKQLIPRSGRKVIHKTRSKDPMDLRSNY</sequence>
<dbReference type="InterPro" id="IPR036236">
    <property type="entry name" value="Znf_C2H2_sf"/>
</dbReference>
<feature type="domain" description="C2H2-type" evidence="13">
    <location>
        <begin position="558"/>
        <end position="587"/>
    </location>
</feature>
<dbReference type="InterPro" id="IPR050329">
    <property type="entry name" value="GLI_C2H2-zinc-finger"/>
</dbReference>
<feature type="domain" description="C2H2-type" evidence="13">
    <location>
        <begin position="259"/>
        <end position="285"/>
    </location>
</feature>
<dbReference type="SMART" id="SM00355">
    <property type="entry name" value="ZnF_C2H2"/>
    <property type="match status" value="15"/>
</dbReference>
<dbReference type="FunFam" id="3.30.160.60:FF:000624">
    <property type="entry name" value="zinc finger protein 697"/>
    <property type="match status" value="1"/>
</dbReference>
<feature type="region of interest" description="Disordered" evidence="12">
    <location>
        <begin position="24"/>
        <end position="85"/>
    </location>
</feature>
<feature type="domain" description="C2H2-type" evidence="13">
    <location>
        <begin position="374"/>
        <end position="404"/>
    </location>
</feature>
<dbReference type="FunFam" id="3.30.160.60:FF:000097">
    <property type="entry name" value="Zinc finger protein"/>
    <property type="match status" value="1"/>
</dbReference>
<feature type="compositionally biased region" description="Acidic residues" evidence="12">
    <location>
        <begin position="54"/>
        <end position="68"/>
    </location>
</feature>
<dbReference type="GO" id="GO:0000978">
    <property type="term" value="F:RNA polymerase II cis-regulatory region sequence-specific DNA binding"/>
    <property type="evidence" value="ECO:0007669"/>
    <property type="project" value="TreeGrafter"/>
</dbReference>
<keyword evidence="3" id="KW-0479">Metal-binding</keyword>
<dbReference type="PROSITE" id="PS50157">
    <property type="entry name" value="ZINC_FINGER_C2H2_2"/>
    <property type="match status" value="11"/>
</dbReference>